<feature type="compositionally biased region" description="Basic and acidic residues" evidence="1">
    <location>
        <begin position="373"/>
        <end position="389"/>
    </location>
</feature>
<feature type="compositionally biased region" description="Basic and acidic residues" evidence="1">
    <location>
        <begin position="85"/>
        <end position="99"/>
    </location>
</feature>
<evidence type="ECO:0008006" key="5">
    <source>
        <dbReference type="Google" id="ProtNLM"/>
    </source>
</evidence>
<gene>
    <name evidence="3" type="ORF">T03_8683</name>
</gene>
<feature type="signal peptide" evidence="2">
    <location>
        <begin position="1"/>
        <end position="21"/>
    </location>
</feature>
<accession>A0A0V1CAN9</accession>
<comment type="caution">
    <text evidence="3">The sequence shown here is derived from an EMBL/GenBank/DDBJ whole genome shotgun (WGS) entry which is preliminary data.</text>
</comment>
<feature type="compositionally biased region" description="Basic residues" evidence="1">
    <location>
        <begin position="226"/>
        <end position="241"/>
    </location>
</feature>
<feature type="chain" id="PRO_5006875713" description="Zonadhesin" evidence="2">
    <location>
        <begin position="22"/>
        <end position="417"/>
    </location>
</feature>
<sequence>MLLTAILVVIVLALIYHFVTEKKQILEWKETRAQRIPEKKTPEEIIKESKELQLKADKKQVGKTKKKTKSKKSKKAIKTLPKGTDISKEKTETDKKIEMAESTPETIPAVAATRNVIQQIVPNVATEKKAAERIGKKESRKEKKKSKKKSKTKKSKKGETEVTVKQHMNKQTHQTEKAVMESPTTTEITAAVSDETVIVQPIRVEKKRDEFIKEVQKIEKEDSTKLKKKTKKRSKSKKSKKTVQDTIANEAACSQMPEADITSSKLTLASEVTARDVDKPNIVPPIAEETVEKPVIKDEPKVEKKDFKKSKKRSKKRTKSKKSKKIVEDTVAKEAASSQMPEADITSPKFTLASEATAIDLDQPNIVPPISVEKVEKPMIKDERKGEKKNSKKSKKRSKKRSKSKKSKKIVEDKIAK</sequence>
<evidence type="ECO:0000256" key="1">
    <source>
        <dbReference type="SAM" id="MobiDB-lite"/>
    </source>
</evidence>
<dbReference type="EMBL" id="JYDI01000290">
    <property type="protein sequence ID" value="KRY46379.1"/>
    <property type="molecule type" value="Genomic_DNA"/>
</dbReference>
<organism evidence="3 4">
    <name type="scientific">Trichinella britovi</name>
    <name type="common">Parasitic roundworm</name>
    <dbReference type="NCBI Taxonomy" id="45882"/>
    <lineage>
        <taxon>Eukaryota</taxon>
        <taxon>Metazoa</taxon>
        <taxon>Ecdysozoa</taxon>
        <taxon>Nematoda</taxon>
        <taxon>Enoplea</taxon>
        <taxon>Dorylaimia</taxon>
        <taxon>Trichinellida</taxon>
        <taxon>Trichinellidae</taxon>
        <taxon>Trichinella</taxon>
    </lineage>
</organism>
<feature type="compositionally biased region" description="Basic and acidic residues" evidence="1">
    <location>
        <begin position="126"/>
        <end position="141"/>
    </location>
</feature>
<feature type="region of interest" description="Disordered" evidence="1">
    <location>
        <begin position="278"/>
        <end position="417"/>
    </location>
</feature>
<keyword evidence="4" id="KW-1185">Reference proteome</keyword>
<evidence type="ECO:0000313" key="4">
    <source>
        <dbReference type="Proteomes" id="UP000054653"/>
    </source>
</evidence>
<protein>
    <recommendedName>
        <fullName evidence="5">Zonadhesin</fullName>
    </recommendedName>
</protein>
<keyword evidence="2" id="KW-0732">Signal</keyword>
<evidence type="ECO:0000256" key="2">
    <source>
        <dbReference type="SAM" id="SignalP"/>
    </source>
</evidence>
<feature type="region of interest" description="Disordered" evidence="1">
    <location>
        <begin position="219"/>
        <end position="251"/>
    </location>
</feature>
<name>A0A0V1CAN9_TRIBR</name>
<feature type="region of interest" description="Disordered" evidence="1">
    <location>
        <begin position="126"/>
        <end position="187"/>
    </location>
</feature>
<reference evidence="3 4" key="1">
    <citation type="submission" date="2015-01" db="EMBL/GenBank/DDBJ databases">
        <title>Evolution of Trichinella species and genotypes.</title>
        <authorList>
            <person name="Korhonen P.K."/>
            <person name="Edoardo P."/>
            <person name="Giuseppe L.R."/>
            <person name="Gasser R.B."/>
        </authorList>
    </citation>
    <scope>NUCLEOTIDE SEQUENCE [LARGE SCALE GENOMIC DNA]</scope>
    <source>
        <strain evidence="3">ISS120</strain>
    </source>
</reference>
<feature type="compositionally biased region" description="Basic and acidic residues" evidence="1">
    <location>
        <begin position="290"/>
        <end position="306"/>
    </location>
</feature>
<dbReference type="AlphaFoldDB" id="A0A0V1CAN9"/>
<feature type="compositionally biased region" description="Basic residues" evidence="1">
    <location>
        <begin position="61"/>
        <end position="77"/>
    </location>
</feature>
<dbReference type="Proteomes" id="UP000054653">
    <property type="component" value="Unassembled WGS sequence"/>
</dbReference>
<feature type="compositionally biased region" description="Basic residues" evidence="1">
    <location>
        <begin position="390"/>
        <end position="408"/>
    </location>
</feature>
<feature type="compositionally biased region" description="Basic residues" evidence="1">
    <location>
        <begin position="142"/>
        <end position="156"/>
    </location>
</feature>
<evidence type="ECO:0000313" key="3">
    <source>
        <dbReference type="EMBL" id="KRY46379.1"/>
    </source>
</evidence>
<dbReference type="OrthoDB" id="5920737at2759"/>
<feature type="region of interest" description="Disordered" evidence="1">
    <location>
        <begin position="56"/>
        <end position="102"/>
    </location>
</feature>
<dbReference type="STRING" id="45882.A0A0V1CAN9"/>
<feature type="compositionally biased region" description="Basic residues" evidence="1">
    <location>
        <begin position="307"/>
        <end position="324"/>
    </location>
</feature>
<proteinExistence type="predicted"/>